<keyword evidence="4" id="KW-0998">Cell outer membrane</keyword>
<evidence type="ECO:0000313" key="9">
    <source>
        <dbReference type="EMBL" id="PZR18653.1"/>
    </source>
</evidence>
<dbReference type="AlphaFoldDB" id="A0A2W5TZJ1"/>
<evidence type="ECO:0000256" key="1">
    <source>
        <dbReference type="ARBA" id="ARBA00004442"/>
    </source>
</evidence>
<dbReference type="Pfam" id="PF02412">
    <property type="entry name" value="TSP_3"/>
    <property type="match status" value="2"/>
</dbReference>
<dbReference type="Pfam" id="PF00691">
    <property type="entry name" value="OmpA"/>
    <property type="match status" value="1"/>
</dbReference>
<dbReference type="Gene3D" id="3.30.1330.60">
    <property type="entry name" value="OmpA-like domain"/>
    <property type="match status" value="1"/>
</dbReference>
<gene>
    <name evidence="9" type="ORF">DI536_01875</name>
</gene>
<evidence type="ECO:0000256" key="5">
    <source>
        <dbReference type="PROSITE-ProRule" id="PRU00473"/>
    </source>
</evidence>
<sequence length="585" mass="62011">MNRLTVVLLLVASTAFAQAPATDVEQVWLDPSARGSLFVGNGTTLSQSRFRGGASLFYSYGNLRTAENSATDALLKHRFGLQVFAAVGVFDWLELGLNVPVYFYQEGQAQLGLASAGLGNPWLHAKVSVLPRNAPISLAFGLGAGIPVGLPLAAQTNGGFQLAPRVQVGKVFNTWQFGAELGFLFRPQTDYAPITFAPVGNGPADIAGHQLFLGATVTSVSTSGPRGEFSVRAFTPIGNQGMPGVEGQLGVRWPVGPMELFASAGPGFFGEPTTPVARAYFGAAFANEALTQPPCVEGQPYELANCPDLDKDGDGVKNSADKAPLDAEDVDGFQDEDGAPEPDNDGDGVADVDDRCRDVAGVKDNGGCPDVDTDNDGVVDRVDACVEQAEDRDDFQDEDGCPEFDNDADGVPDESDACATVPGIAQERGCPAKDTDADGVADHEDNCGNEAGTQENHGCPANKKQLVVITPEKLQILERVYFDNGKASIAKKSNALLDNLAQVLASHAELKLVQIEGHTDNVGKPEKNKTLSQQRADAVREYLVKKGVAAERLRAVGFGDEKPLQPNDTPAGREANRRVEFTLPR</sequence>
<feature type="region of interest" description="Disordered" evidence="6">
    <location>
        <begin position="306"/>
        <end position="352"/>
    </location>
</feature>
<comment type="caution">
    <text evidence="9">The sequence shown here is derived from an EMBL/GenBank/DDBJ whole genome shotgun (WGS) entry which is preliminary data.</text>
</comment>
<dbReference type="CDD" id="cd07185">
    <property type="entry name" value="OmpA_C-like"/>
    <property type="match status" value="1"/>
</dbReference>
<evidence type="ECO:0000256" key="6">
    <source>
        <dbReference type="SAM" id="MobiDB-lite"/>
    </source>
</evidence>
<protein>
    <submittedName>
        <fullName evidence="9">Cell envelope biogenesis protein OmpA</fullName>
    </submittedName>
</protein>
<dbReference type="PANTHER" id="PTHR30329:SF21">
    <property type="entry name" value="LIPOPROTEIN YIAD-RELATED"/>
    <property type="match status" value="1"/>
</dbReference>
<feature type="region of interest" description="Disordered" evidence="6">
    <location>
        <begin position="558"/>
        <end position="585"/>
    </location>
</feature>
<evidence type="ECO:0000256" key="4">
    <source>
        <dbReference type="ARBA" id="ARBA00023237"/>
    </source>
</evidence>
<feature type="compositionally biased region" description="Basic and acidic residues" evidence="6">
    <location>
        <begin position="574"/>
        <end position="585"/>
    </location>
</feature>
<comment type="subcellular location">
    <subcellularLocation>
        <location evidence="1">Cell outer membrane</location>
    </subcellularLocation>
</comment>
<reference evidence="9 10" key="1">
    <citation type="submission" date="2017-08" db="EMBL/GenBank/DDBJ databases">
        <title>Infants hospitalized years apart are colonized by the same room-sourced microbial strains.</title>
        <authorList>
            <person name="Brooks B."/>
            <person name="Olm M.R."/>
            <person name="Firek B.A."/>
            <person name="Baker R."/>
            <person name="Thomas B.C."/>
            <person name="Morowitz M.J."/>
            <person name="Banfield J.F."/>
        </authorList>
    </citation>
    <scope>NUCLEOTIDE SEQUENCE [LARGE SCALE GENOMIC DNA]</scope>
    <source>
        <strain evidence="9">S2_003_000_R2_14</strain>
    </source>
</reference>
<dbReference type="GO" id="GO:0007155">
    <property type="term" value="P:cell adhesion"/>
    <property type="evidence" value="ECO:0007669"/>
    <property type="project" value="InterPro"/>
</dbReference>
<keyword evidence="3 5" id="KW-0472">Membrane</keyword>
<dbReference type="Proteomes" id="UP000249061">
    <property type="component" value="Unassembled WGS sequence"/>
</dbReference>
<evidence type="ECO:0000256" key="7">
    <source>
        <dbReference type="SAM" id="SignalP"/>
    </source>
</evidence>
<evidence type="ECO:0000256" key="3">
    <source>
        <dbReference type="ARBA" id="ARBA00023136"/>
    </source>
</evidence>
<evidence type="ECO:0000256" key="2">
    <source>
        <dbReference type="ARBA" id="ARBA00022729"/>
    </source>
</evidence>
<dbReference type="InterPro" id="IPR003367">
    <property type="entry name" value="Thrombospondin_3-like_rpt"/>
</dbReference>
<dbReference type="PRINTS" id="PR01023">
    <property type="entry name" value="NAFLGMOTY"/>
</dbReference>
<feature type="signal peptide" evidence="7">
    <location>
        <begin position="1"/>
        <end position="17"/>
    </location>
</feature>
<keyword evidence="2 7" id="KW-0732">Signal</keyword>
<evidence type="ECO:0000259" key="8">
    <source>
        <dbReference type="PROSITE" id="PS51123"/>
    </source>
</evidence>
<dbReference type="SUPFAM" id="SSF103088">
    <property type="entry name" value="OmpA-like"/>
    <property type="match status" value="1"/>
</dbReference>
<dbReference type="SUPFAM" id="SSF103647">
    <property type="entry name" value="TSP type-3 repeat"/>
    <property type="match status" value="2"/>
</dbReference>
<dbReference type="InterPro" id="IPR006664">
    <property type="entry name" value="OMP_bac"/>
</dbReference>
<organism evidence="9 10">
    <name type="scientific">Archangium gephyra</name>
    <dbReference type="NCBI Taxonomy" id="48"/>
    <lineage>
        <taxon>Bacteria</taxon>
        <taxon>Pseudomonadati</taxon>
        <taxon>Myxococcota</taxon>
        <taxon>Myxococcia</taxon>
        <taxon>Myxococcales</taxon>
        <taxon>Cystobacterineae</taxon>
        <taxon>Archangiaceae</taxon>
        <taxon>Archangium</taxon>
    </lineage>
</organism>
<dbReference type="PANTHER" id="PTHR30329">
    <property type="entry name" value="STATOR ELEMENT OF FLAGELLAR MOTOR COMPLEX"/>
    <property type="match status" value="1"/>
</dbReference>
<dbReference type="Gene3D" id="4.10.1080.10">
    <property type="entry name" value="TSP type-3 repeat"/>
    <property type="match status" value="1"/>
</dbReference>
<dbReference type="PROSITE" id="PS51123">
    <property type="entry name" value="OMPA_2"/>
    <property type="match status" value="1"/>
</dbReference>
<proteinExistence type="predicted"/>
<dbReference type="GO" id="GO:0005509">
    <property type="term" value="F:calcium ion binding"/>
    <property type="evidence" value="ECO:0007669"/>
    <property type="project" value="InterPro"/>
</dbReference>
<evidence type="ECO:0000313" key="10">
    <source>
        <dbReference type="Proteomes" id="UP000249061"/>
    </source>
</evidence>
<feature type="compositionally biased region" description="Acidic residues" evidence="6">
    <location>
        <begin position="326"/>
        <end position="351"/>
    </location>
</feature>
<dbReference type="InterPro" id="IPR028974">
    <property type="entry name" value="TSP_type-3_rpt"/>
</dbReference>
<dbReference type="GO" id="GO:0009279">
    <property type="term" value="C:cell outer membrane"/>
    <property type="evidence" value="ECO:0007669"/>
    <property type="project" value="UniProtKB-SubCell"/>
</dbReference>
<dbReference type="InterPro" id="IPR050330">
    <property type="entry name" value="Bact_OuterMem_StrucFunc"/>
</dbReference>
<dbReference type="EMBL" id="QFQP01000001">
    <property type="protein sequence ID" value="PZR18653.1"/>
    <property type="molecule type" value="Genomic_DNA"/>
</dbReference>
<feature type="domain" description="OmpA-like" evidence="8">
    <location>
        <begin position="469"/>
        <end position="585"/>
    </location>
</feature>
<name>A0A2W5TZJ1_9BACT</name>
<dbReference type="InterPro" id="IPR006665">
    <property type="entry name" value="OmpA-like"/>
</dbReference>
<feature type="chain" id="PRO_5015925090" evidence="7">
    <location>
        <begin position="18"/>
        <end position="585"/>
    </location>
</feature>
<dbReference type="InterPro" id="IPR036737">
    <property type="entry name" value="OmpA-like_sf"/>
</dbReference>
<accession>A0A2W5TZJ1</accession>
<feature type="compositionally biased region" description="Basic and acidic residues" evidence="6">
    <location>
        <begin position="308"/>
        <end position="325"/>
    </location>
</feature>
<dbReference type="PRINTS" id="PR01021">
    <property type="entry name" value="OMPADOMAIN"/>
</dbReference>